<protein>
    <submittedName>
        <fullName evidence="1">Uncharacterized protein</fullName>
    </submittedName>
</protein>
<dbReference type="AlphaFoldDB" id="A0A0F9ILU4"/>
<evidence type="ECO:0000313" key="1">
    <source>
        <dbReference type="EMBL" id="KKM41892.1"/>
    </source>
</evidence>
<organism evidence="1">
    <name type="scientific">marine sediment metagenome</name>
    <dbReference type="NCBI Taxonomy" id="412755"/>
    <lineage>
        <taxon>unclassified sequences</taxon>
        <taxon>metagenomes</taxon>
        <taxon>ecological metagenomes</taxon>
    </lineage>
</organism>
<dbReference type="EMBL" id="LAZR01012101">
    <property type="protein sequence ID" value="KKM41892.1"/>
    <property type="molecule type" value="Genomic_DNA"/>
</dbReference>
<gene>
    <name evidence="1" type="ORF">LCGC14_1563430</name>
</gene>
<comment type="caution">
    <text evidence="1">The sequence shown here is derived from an EMBL/GenBank/DDBJ whole genome shotgun (WGS) entry which is preliminary data.</text>
</comment>
<accession>A0A0F9ILU4</accession>
<name>A0A0F9ILU4_9ZZZZ</name>
<proteinExistence type="predicted"/>
<reference evidence="1" key="1">
    <citation type="journal article" date="2015" name="Nature">
        <title>Complex archaea that bridge the gap between prokaryotes and eukaryotes.</title>
        <authorList>
            <person name="Spang A."/>
            <person name="Saw J.H."/>
            <person name="Jorgensen S.L."/>
            <person name="Zaremba-Niedzwiedzka K."/>
            <person name="Martijn J."/>
            <person name="Lind A.E."/>
            <person name="van Eijk R."/>
            <person name="Schleper C."/>
            <person name="Guy L."/>
            <person name="Ettema T.J."/>
        </authorList>
    </citation>
    <scope>NUCLEOTIDE SEQUENCE</scope>
</reference>
<sequence>MNNYAGRYDVDELIADELKLAGIKLERLPECLRGVNSEVKTIIIGILAGWGFHRAWVYWIAEGPGIQADIAEKLHNEYGEEVRVAGHCGCPSPLEWYKGFAVGLYHVDTQQGLNALANVLRDIYINEN</sequence>